<dbReference type="InterPro" id="IPR020904">
    <property type="entry name" value="Sc_DH/Rdtase_CS"/>
</dbReference>
<evidence type="ECO:0000256" key="6">
    <source>
        <dbReference type="ARBA" id="ARBA00038212"/>
    </source>
</evidence>
<keyword evidence="2" id="KW-0554">One-carbon metabolism</keyword>
<dbReference type="EMBL" id="FOLH01000003">
    <property type="protein sequence ID" value="SFC19023.1"/>
    <property type="molecule type" value="Genomic_DNA"/>
</dbReference>
<dbReference type="InterPro" id="IPR002347">
    <property type="entry name" value="SDR_fam"/>
</dbReference>
<dbReference type="InterPro" id="IPR036291">
    <property type="entry name" value="NAD(P)-bd_dom_sf"/>
</dbReference>
<dbReference type="PROSITE" id="PS00061">
    <property type="entry name" value="ADH_SHORT"/>
    <property type="match status" value="1"/>
</dbReference>
<dbReference type="GO" id="GO:0004146">
    <property type="term" value="F:dihydrofolate reductase activity"/>
    <property type="evidence" value="ECO:0007669"/>
    <property type="project" value="UniProtKB-EC"/>
</dbReference>
<evidence type="ECO:0000313" key="12">
    <source>
        <dbReference type="EMBL" id="SFC19023.1"/>
    </source>
</evidence>
<evidence type="ECO:0000256" key="7">
    <source>
        <dbReference type="ARBA" id="ARBA00039145"/>
    </source>
</evidence>
<keyword evidence="4" id="KW-0560">Oxidoreductase</keyword>
<evidence type="ECO:0000256" key="9">
    <source>
        <dbReference type="ARBA" id="ARBA00042299"/>
    </source>
</evidence>
<dbReference type="OrthoDB" id="9793499at2"/>
<dbReference type="GO" id="GO:0006730">
    <property type="term" value="P:one-carbon metabolic process"/>
    <property type="evidence" value="ECO:0007669"/>
    <property type="project" value="UniProtKB-KW"/>
</dbReference>
<gene>
    <name evidence="12" type="ORF">SAMN05660443_1808</name>
</gene>
<reference evidence="12 13" key="1">
    <citation type="submission" date="2016-10" db="EMBL/GenBank/DDBJ databases">
        <authorList>
            <person name="de Groot N.N."/>
        </authorList>
    </citation>
    <scope>NUCLEOTIDE SEQUENCE [LARGE SCALE GENOMIC DNA]</scope>
    <source>
        <strain evidence="12 13">DSM 18438</strain>
    </source>
</reference>
<dbReference type="PANTHER" id="PTHR43639">
    <property type="entry name" value="OXIDOREDUCTASE, SHORT-CHAIN DEHYDROGENASE/REDUCTASE FAMILY (AFU_ORTHOLOGUE AFUA_5G02870)"/>
    <property type="match status" value="1"/>
</dbReference>
<comment type="catalytic activity">
    <reaction evidence="10">
        <text>(6S)-5,6,7,8-tetrahydrofolate + NADP(+) = 7,8-dihydrofolate + NADPH + H(+)</text>
        <dbReference type="Rhea" id="RHEA:15009"/>
        <dbReference type="ChEBI" id="CHEBI:15378"/>
        <dbReference type="ChEBI" id="CHEBI:57451"/>
        <dbReference type="ChEBI" id="CHEBI:57453"/>
        <dbReference type="ChEBI" id="CHEBI:57783"/>
        <dbReference type="ChEBI" id="CHEBI:58349"/>
        <dbReference type="EC" id="1.5.1.3"/>
    </reaction>
</comment>
<evidence type="ECO:0000256" key="11">
    <source>
        <dbReference type="ARBA" id="ARBA00049376"/>
    </source>
</evidence>
<dbReference type="Pfam" id="PF00106">
    <property type="entry name" value="adh_short"/>
    <property type="match status" value="1"/>
</dbReference>
<comment type="function">
    <text evidence="5">Catalyzes the reduction of dihydromonapterin to tetrahydromonapterin. Also has lower activity with dihydrofolate.</text>
</comment>
<dbReference type="Proteomes" id="UP000199058">
    <property type="component" value="Unassembled WGS sequence"/>
</dbReference>
<dbReference type="Gene3D" id="3.40.50.720">
    <property type="entry name" value="NAD(P)-binding Rossmann-like Domain"/>
    <property type="match status" value="1"/>
</dbReference>
<keyword evidence="13" id="KW-1185">Reference proteome</keyword>
<accession>A0A1I1HC12</accession>
<proteinExistence type="inferred from homology"/>
<keyword evidence="3" id="KW-0521">NADP</keyword>
<dbReference type="PRINTS" id="PR00081">
    <property type="entry name" value="GDHRDH"/>
</dbReference>
<dbReference type="SUPFAM" id="SSF51735">
    <property type="entry name" value="NAD(P)-binding Rossmann-fold domains"/>
    <property type="match status" value="1"/>
</dbReference>
<dbReference type="EC" id="1.5.1.50" evidence="7"/>
<dbReference type="STRING" id="1122252.SAMN05660443_1808"/>
<dbReference type="PANTHER" id="PTHR43639:SF6">
    <property type="entry name" value="DIHYDROMONAPTERIN REDUCTASE"/>
    <property type="match status" value="1"/>
</dbReference>
<dbReference type="EC" id="1.5.1.3" evidence="1"/>
<evidence type="ECO:0000313" key="13">
    <source>
        <dbReference type="Proteomes" id="UP000199058"/>
    </source>
</evidence>
<evidence type="ECO:0000256" key="8">
    <source>
        <dbReference type="ARBA" id="ARBA00039631"/>
    </source>
</evidence>
<evidence type="ECO:0000256" key="4">
    <source>
        <dbReference type="ARBA" id="ARBA00023002"/>
    </source>
</evidence>
<dbReference type="NCBIfam" id="NF005066">
    <property type="entry name" value="PRK06483.1"/>
    <property type="match status" value="1"/>
</dbReference>
<comment type="similarity">
    <text evidence="6">Belongs to the short-chain dehydrogenases/reductases (SDR) family. FolM subfamily.</text>
</comment>
<dbReference type="AlphaFoldDB" id="A0A1I1HC12"/>
<organism evidence="12 13">
    <name type="scientific">Marinospirillum celere</name>
    <dbReference type="NCBI Taxonomy" id="1122252"/>
    <lineage>
        <taxon>Bacteria</taxon>
        <taxon>Pseudomonadati</taxon>
        <taxon>Pseudomonadota</taxon>
        <taxon>Gammaproteobacteria</taxon>
        <taxon>Oceanospirillales</taxon>
        <taxon>Oceanospirillaceae</taxon>
        <taxon>Marinospirillum</taxon>
    </lineage>
</organism>
<evidence type="ECO:0000256" key="1">
    <source>
        <dbReference type="ARBA" id="ARBA00012856"/>
    </source>
</evidence>
<evidence type="ECO:0000256" key="2">
    <source>
        <dbReference type="ARBA" id="ARBA00022563"/>
    </source>
</evidence>
<sequence>MTESTTYPVLITGAGQRAGLYLAEQLLACQQPVVISYRSPKPGVDRLQKLGAQCIQADFATNAGVLAFARRIKEDYSGLRALVHNASDWSRDPLPEEDPEGLLAAETFQKMFQIHQQAPFLLNNQLAPLLLKAAKELGQATDIVHLTDDVVRRGSAKHSAYVASKAGLESLSLSFAARWAPDIKVNTIAPALLAFNEGDDAAYRHKTLSKSPLYMEPGFGVLWQTLDYLLHQPYMTGNLLRLNGGRHLKN</sequence>
<evidence type="ECO:0000256" key="3">
    <source>
        <dbReference type="ARBA" id="ARBA00022857"/>
    </source>
</evidence>
<evidence type="ECO:0000256" key="10">
    <source>
        <dbReference type="ARBA" id="ARBA00048873"/>
    </source>
</evidence>
<comment type="catalytic activity">
    <reaction evidence="11">
        <text>7,8-dihydromonapterin + NADPH + H(+) = 5,6,7,8-tetrahydromonapterin + NADP(+)</text>
        <dbReference type="Rhea" id="RHEA:34847"/>
        <dbReference type="ChEBI" id="CHEBI:15378"/>
        <dbReference type="ChEBI" id="CHEBI:57783"/>
        <dbReference type="ChEBI" id="CHEBI:58349"/>
        <dbReference type="ChEBI" id="CHEBI:71175"/>
        <dbReference type="ChEBI" id="CHEBI:71177"/>
        <dbReference type="EC" id="1.5.1.50"/>
    </reaction>
</comment>
<name>A0A1I1HC12_9GAMM</name>
<protein>
    <recommendedName>
        <fullName evidence="8">Dihydromonapterin reductase</fullName>
        <ecNumber evidence="1">1.5.1.3</ecNumber>
        <ecNumber evidence="7">1.5.1.50</ecNumber>
    </recommendedName>
    <alternativeName>
        <fullName evidence="9">Dihydrofolate reductase</fullName>
    </alternativeName>
</protein>
<evidence type="ECO:0000256" key="5">
    <source>
        <dbReference type="ARBA" id="ARBA00037508"/>
    </source>
</evidence>